<reference evidence="3" key="1">
    <citation type="submission" date="2020-12" db="EMBL/GenBank/DDBJ databases">
        <title>WGS assembly of Carya illinoinensis cv. Pawnee.</title>
        <authorList>
            <person name="Platts A."/>
            <person name="Shu S."/>
            <person name="Wright S."/>
            <person name="Barry K."/>
            <person name="Edger P."/>
            <person name="Pires J.C."/>
            <person name="Schmutz J."/>
        </authorList>
    </citation>
    <scope>NUCLEOTIDE SEQUENCE</scope>
    <source>
        <tissue evidence="3">Leaf</tissue>
    </source>
</reference>
<dbReference type="CDD" id="cd20071">
    <property type="entry name" value="SET_SMYD"/>
    <property type="match status" value="1"/>
</dbReference>
<evidence type="ECO:0000313" key="3">
    <source>
        <dbReference type="EMBL" id="KAG6640769.1"/>
    </source>
</evidence>
<dbReference type="PROSITE" id="PS50280">
    <property type="entry name" value="SET"/>
    <property type="match status" value="1"/>
</dbReference>
<dbReference type="InterPro" id="IPR001214">
    <property type="entry name" value="SET_dom"/>
</dbReference>
<feature type="signal peptide" evidence="1">
    <location>
        <begin position="1"/>
        <end position="43"/>
    </location>
</feature>
<dbReference type="EMBL" id="CM031817">
    <property type="protein sequence ID" value="KAG6640766.1"/>
    <property type="molecule type" value="Genomic_DNA"/>
</dbReference>
<feature type="chain" id="PRO_5036275466" description="SET domain-containing protein" evidence="1">
    <location>
        <begin position="44"/>
        <end position="731"/>
    </location>
</feature>
<comment type="caution">
    <text evidence="3">The sequence shown here is derived from an EMBL/GenBank/DDBJ whole genome shotgun (WGS) entry which is preliminary data.</text>
</comment>
<dbReference type="PANTHER" id="PTHR31300:SF3">
    <property type="entry name" value="GB|AAD30234.1"/>
    <property type="match status" value="1"/>
</dbReference>
<protein>
    <recommendedName>
        <fullName evidence="2">SET domain-containing protein</fullName>
    </recommendedName>
</protein>
<accession>A0A8T1P9Q3</accession>
<dbReference type="Pfam" id="PF00856">
    <property type="entry name" value="SET"/>
    <property type="match status" value="1"/>
</dbReference>
<feature type="domain" description="SET" evidence="2">
    <location>
        <begin position="451"/>
        <end position="701"/>
    </location>
</feature>
<sequence length="731" mass="80703">MNSRAQAHVQKVHCRRESPSSLPLIFLCLLHTAALLLPPSVQAPQVPQSLSPLLYFFFPSRKQKPRSMGRLAPLSEVPINGEEDSTNSSKKGRGLTWRNWIKTHLSLVFNKKSDLRILLSVLGCPLFPIPLHPKQSIINEVSSSAQYIIQHFTAATGCRKLEGMVKSIFATGKVTMAMLDELGSGGSAAGANGVSQKGCFVMWQMVPDKWLIELVVGGHKVVAGSDGSVAWRHTPWLGAHTARGGVRPLRRALQGLDPLAIAAVFSSAQHLGEKRISGVDCFALQLSADQADLAERGDKTAEMIKHVIYGYFSQRSGLLVYLEDSYLTRIQSPGAQPMYWETTMSTRIEDYRTVEGVMIAHAGHSSVIITRFGDNLKSGPTVTRMEETWAIDDVAFNVPGLSIDCFIPPTEVKRDYPEDDLATLFRTSSSTYFFTSSTANKSEDPVRPEPPPIRVSLTESAGRGVFATRRIGAGDLIHTARPLVAHPLLSTTHSVCYFCLRKLKATSQTQAIQFCSNECEEQSMGFYNVERRANWSDYDNYCRMHGLKYPLLVKRLACMVISGVAAADSFDILQPESLSPVMVSEMEEGFNLLRGAFTKANICDEQVAFLTKTWYTSVLARIRINAFRVELAGGLYEDLLTSAAASVEAEAAVGNAVYMLPSFYNHDCDPNAHILWIENADARLKVLRDVEAGEELRICYIDASMDRDARQTLLSQGFGFQCNCFRCSSGD</sequence>
<evidence type="ECO:0000259" key="2">
    <source>
        <dbReference type="PROSITE" id="PS50280"/>
    </source>
</evidence>
<dbReference type="InterPro" id="IPR006873">
    <property type="entry name" value="DUF620"/>
</dbReference>
<evidence type="ECO:0000256" key="1">
    <source>
        <dbReference type="SAM" id="SignalP"/>
    </source>
</evidence>
<organism evidence="3 4">
    <name type="scientific">Carya illinoinensis</name>
    <name type="common">Pecan</name>
    <dbReference type="NCBI Taxonomy" id="32201"/>
    <lineage>
        <taxon>Eukaryota</taxon>
        <taxon>Viridiplantae</taxon>
        <taxon>Streptophyta</taxon>
        <taxon>Embryophyta</taxon>
        <taxon>Tracheophyta</taxon>
        <taxon>Spermatophyta</taxon>
        <taxon>Magnoliopsida</taxon>
        <taxon>eudicotyledons</taxon>
        <taxon>Gunneridae</taxon>
        <taxon>Pentapetalae</taxon>
        <taxon>rosids</taxon>
        <taxon>fabids</taxon>
        <taxon>Fagales</taxon>
        <taxon>Juglandaceae</taxon>
        <taxon>Carya</taxon>
    </lineage>
</organism>
<keyword evidence="1" id="KW-0732">Signal</keyword>
<name>A0A8T1P9Q3_CARIL</name>
<dbReference type="SMART" id="SM00317">
    <property type="entry name" value="SET"/>
    <property type="match status" value="1"/>
</dbReference>
<dbReference type="AlphaFoldDB" id="A0A8T1P9Q3"/>
<dbReference type="Pfam" id="PF04788">
    <property type="entry name" value="DUF620"/>
    <property type="match status" value="1"/>
</dbReference>
<dbReference type="EMBL" id="CM031817">
    <property type="protein sequence ID" value="KAG6640769.1"/>
    <property type="molecule type" value="Genomic_DNA"/>
</dbReference>
<gene>
    <name evidence="3" type="ORF">CIPAW_09G026300</name>
</gene>
<dbReference type="Proteomes" id="UP000811609">
    <property type="component" value="Chromosome 9"/>
</dbReference>
<dbReference type="PANTHER" id="PTHR31300">
    <property type="entry name" value="LIPASE"/>
    <property type="match status" value="1"/>
</dbReference>
<evidence type="ECO:0000313" key="4">
    <source>
        <dbReference type="Proteomes" id="UP000811609"/>
    </source>
</evidence>
<proteinExistence type="predicted"/>
<keyword evidence="4" id="KW-1185">Reference proteome</keyword>